<gene>
    <name evidence="2" type="ORF">HNR73_000484</name>
</gene>
<evidence type="ECO:0000313" key="3">
    <source>
        <dbReference type="Proteomes" id="UP000548476"/>
    </source>
</evidence>
<dbReference type="EMBL" id="JACHGT010000001">
    <property type="protein sequence ID" value="MBB6032642.1"/>
    <property type="molecule type" value="Genomic_DNA"/>
</dbReference>
<dbReference type="AlphaFoldDB" id="A0A841FGG4"/>
<reference evidence="2 3" key="1">
    <citation type="submission" date="2020-08" db="EMBL/GenBank/DDBJ databases">
        <title>Genomic Encyclopedia of Type Strains, Phase IV (KMG-IV): sequencing the most valuable type-strain genomes for metagenomic binning, comparative biology and taxonomic classification.</title>
        <authorList>
            <person name="Goeker M."/>
        </authorList>
    </citation>
    <scope>NUCLEOTIDE SEQUENCE [LARGE SCALE GENOMIC DNA]</scope>
    <source>
        <strain evidence="2 3">YIM 65646</strain>
    </source>
</reference>
<evidence type="ECO:0000256" key="1">
    <source>
        <dbReference type="PROSITE-ProRule" id="PRU00339"/>
    </source>
</evidence>
<dbReference type="RefSeq" id="WP_184785533.1">
    <property type="nucleotide sequence ID" value="NZ_BONT01000036.1"/>
</dbReference>
<keyword evidence="3" id="KW-1185">Reference proteome</keyword>
<dbReference type="SUPFAM" id="SSF48452">
    <property type="entry name" value="TPR-like"/>
    <property type="match status" value="1"/>
</dbReference>
<dbReference type="InterPro" id="IPR011990">
    <property type="entry name" value="TPR-like_helical_dom_sf"/>
</dbReference>
<comment type="caution">
    <text evidence="2">The sequence shown here is derived from an EMBL/GenBank/DDBJ whole genome shotgun (WGS) entry which is preliminary data.</text>
</comment>
<sequence length="430" mass="46146">MPPSEDRTGPSRRTLLAAAITAGAVTPLLGAAPALAGITDADALYKAGDFAAAEHAYRAVLRDDRLDQRANARVGQIALLSNRFRAAEEHLSRAITVDPGDQVSRQRLAECFVRQDRHPRAIPLLRETGRPTDAAFAEQFAHLPERPWQVHGRSSTRLPFHAMDPIPSVWARVNGGEPKRYLLDTFATIGMTTEVAEEAGIRSLATTTGRLTDGTLIVRHLGVLESCTLGDIELRGIPVQWSDLPMPPLPDGTQPAGAIGTLAFYHLLATMDYAGSALVLRRKTPGEFARFKARAARCGYDRVPLWLYGDHFPCSLGMVHDHGPGVVTLDTGGIGHGVSMGLGLAERLGIEVGTPDPARPYYHPLTADRVSLGRAVAHDVAGWAGPPGTGPGAGLDFDTIANFSHTFYRDFAMTFDYAGMGVYMTGALSA</sequence>
<dbReference type="Gene3D" id="1.25.40.10">
    <property type="entry name" value="Tetratricopeptide repeat domain"/>
    <property type="match status" value="1"/>
</dbReference>
<evidence type="ECO:0008006" key="4">
    <source>
        <dbReference type="Google" id="ProtNLM"/>
    </source>
</evidence>
<protein>
    <recommendedName>
        <fullName evidence="4">Tetratricopeptide repeat protein</fullName>
    </recommendedName>
</protein>
<keyword evidence="1" id="KW-0802">TPR repeat</keyword>
<dbReference type="PROSITE" id="PS51318">
    <property type="entry name" value="TAT"/>
    <property type="match status" value="1"/>
</dbReference>
<dbReference type="Pfam" id="PF13432">
    <property type="entry name" value="TPR_16"/>
    <property type="match status" value="1"/>
</dbReference>
<evidence type="ECO:0000313" key="2">
    <source>
        <dbReference type="EMBL" id="MBB6032642.1"/>
    </source>
</evidence>
<dbReference type="Proteomes" id="UP000548476">
    <property type="component" value="Unassembled WGS sequence"/>
</dbReference>
<proteinExistence type="predicted"/>
<name>A0A841FGG4_9ACTN</name>
<accession>A0A841FGG4</accession>
<dbReference type="PROSITE" id="PS50005">
    <property type="entry name" value="TPR"/>
    <property type="match status" value="1"/>
</dbReference>
<dbReference type="InterPro" id="IPR006311">
    <property type="entry name" value="TAT_signal"/>
</dbReference>
<feature type="repeat" description="TPR" evidence="1">
    <location>
        <begin position="68"/>
        <end position="101"/>
    </location>
</feature>
<dbReference type="InterPro" id="IPR019734">
    <property type="entry name" value="TPR_rpt"/>
</dbReference>
<organism evidence="2 3">
    <name type="scientific">Phytomonospora endophytica</name>
    <dbReference type="NCBI Taxonomy" id="714109"/>
    <lineage>
        <taxon>Bacteria</taxon>
        <taxon>Bacillati</taxon>
        <taxon>Actinomycetota</taxon>
        <taxon>Actinomycetes</taxon>
        <taxon>Micromonosporales</taxon>
        <taxon>Micromonosporaceae</taxon>
        <taxon>Phytomonospora</taxon>
    </lineage>
</organism>